<feature type="region of interest" description="Disordered" evidence="1">
    <location>
        <begin position="40"/>
        <end position="65"/>
    </location>
</feature>
<accession>A0AAP0B7I7</accession>
<sequence length="89" mass="9672">MVGRRRDPDDEGRPVEGTAELPVGHCQEAIRVADHVFGRADGPPVAQRPLGKLAARPRGDPQPPIEIPYRRIPANALATQPMLRASTFS</sequence>
<name>A0AAP0B7I7_9ASPA</name>
<keyword evidence="3" id="KW-1185">Reference proteome</keyword>
<comment type="caution">
    <text evidence="2">The sequence shown here is derived from an EMBL/GenBank/DDBJ whole genome shotgun (WGS) entry which is preliminary data.</text>
</comment>
<proteinExistence type="predicted"/>
<organism evidence="2 3">
    <name type="scientific">Platanthera zijinensis</name>
    <dbReference type="NCBI Taxonomy" id="2320716"/>
    <lineage>
        <taxon>Eukaryota</taxon>
        <taxon>Viridiplantae</taxon>
        <taxon>Streptophyta</taxon>
        <taxon>Embryophyta</taxon>
        <taxon>Tracheophyta</taxon>
        <taxon>Spermatophyta</taxon>
        <taxon>Magnoliopsida</taxon>
        <taxon>Liliopsida</taxon>
        <taxon>Asparagales</taxon>
        <taxon>Orchidaceae</taxon>
        <taxon>Orchidoideae</taxon>
        <taxon>Orchideae</taxon>
        <taxon>Orchidinae</taxon>
        <taxon>Platanthera</taxon>
    </lineage>
</organism>
<evidence type="ECO:0000313" key="2">
    <source>
        <dbReference type="EMBL" id="KAK8931235.1"/>
    </source>
</evidence>
<gene>
    <name evidence="2" type="ORF">KSP39_PZI017021</name>
</gene>
<evidence type="ECO:0000256" key="1">
    <source>
        <dbReference type="SAM" id="MobiDB-lite"/>
    </source>
</evidence>
<protein>
    <submittedName>
        <fullName evidence="2">Uncharacterized protein</fullName>
    </submittedName>
</protein>
<dbReference type="EMBL" id="JBBWWQ010000014">
    <property type="protein sequence ID" value="KAK8931235.1"/>
    <property type="molecule type" value="Genomic_DNA"/>
</dbReference>
<evidence type="ECO:0000313" key="3">
    <source>
        <dbReference type="Proteomes" id="UP001418222"/>
    </source>
</evidence>
<reference evidence="2 3" key="1">
    <citation type="journal article" date="2022" name="Nat. Plants">
        <title>Genomes of leafy and leafless Platanthera orchids illuminate the evolution of mycoheterotrophy.</title>
        <authorList>
            <person name="Li M.H."/>
            <person name="Liu K.W."/>
            <person name="Li Z."/>
            <person name="Lu H.C."/>
            <person name="Ye Q.L."/>
            <person name="Zhang D."/>
            <person name="Wang J.Y."/>
            <person name="Li Y.F."/>
            <person name="Zhong Z.M."/>
            <person name="Liu X."/>
            <person name="Yu X."/>
            <person name="Liu D.K."/>
            <person name="Tu X.D."/>
            <person name="Liu B."/>
            <person name="Hao Y."/>
            <person name="Liao X.Y."/>
            <person name="Jiang Y.T."/>
            <person name="Sun W.H."/>
            <person name="Chen J."/>
            <person name="Chen Y.Q."/>
            <person name="Ai Y."/>
            <person name="Zhai J.W."/>
            <person name="Wu S.S."/>
            <person name="Zhou Z."/>
            <person name="Hsiao Y.Y."/>
            <person name="Wu W.L."/>
            <person name="Chen Y.Y."/>
            <person name="Lin Y.F."/>
            <person name="Hsu J.L."/>
            <person name="Li C.Y."/>
            <person name="Wang Z.W."/>
            <person name="Zhao X."/>
            <person name="Zhong W.Y."/>
            <person name="Ma X.K."/>
            <person name="Ma L."/>
            <person name="Huang J."/>
            <person name="Chen G.Z."/>
            <person name="Huang M.Z."/>
            <person name="Huang L."/>
            <person name="Peng D.H."/>
            <person name="Luo Y.B."/>
            <person name="Zou S.Q."/>
            <person name="Chen S.P."/>
            <person name="Lan S."/>
            <person name="Tsai W.C."/>
            <person name="Van de Peer Y."/>
            <person name="Liu Z.J."/>
        </authorList>
    </citation>
    <scope>NUCLEOTIDE SEQUENCE [LARGE SCALE GENOMIC DNA]</scope>
    <source>
        <strain evidence="2">Lor287</strain>
    </source>
</reference>
<dbReference type="AlphaFoldDB" id="A0AAP0B7I7"/>
<dbReference type="Proteomes" id="UP001418222">
    <property type="component" value="Unassembled WGS sequence"/>
</dbReference>